<keyword evidence="2" id="KW-0285">Flavoprotein</keyword>
<name>A0A931FA23_9FIRM</name>
<evidence type="ECO:0000256" key="2">
    <source>
        <dbReference type="ARBA" id="ARBA00022630"/>
    </source>
</evidence>
<dbReference type="PIRSF" id="PIRSF006816">
    <property type="entry name" value="Cyc3_hyd_g"/>
    <property type="match status" value="1"/>
</dbReference>
<feature type="binding site" evidence="10">
    <location>
        <position position="246"/>
    </location>
    <ligand>
        <name>[2Fe-2S] cluster</name>
        <dbReference type="ChEBI" id="CHEBI:190135"/>
    </ligand>
</feature>
<dbReference type="SUPFAM" id="SSF63380">
    <property type="entry name" value="Riboflavin synthase domain-like"/>
    <property type="match status" value="1"/>
</dbReference>
<dbReference type="InterPro" id="IPR050353">
    <property type="entry name" value="PyrK_electron_transfer"/>
</dbReference>
<gene>
    <name evidence="12" type="ORF">I0Q91_13880</name>
</gene>
<evidence type="ECO:0000256" key="7">
    <source>
        <dbReference type="ARBA" id="ARBA00023004"/>
    </source>
</evidence>
<dbReference type="RefSeq" id="WP_270455278.1">
    <property type="nucleotide sequence ID" value="NZ_JADPIE010000010.1"/>
</dbReference>
<keyword evidence="13" id="KW-1185">Reference proteome</keyword>
<protein>
    <submittedName>
        <fullName evidence="12">FAD/NAD(P)-binding protein</fullName>
    </submittedName>
</protein>
<dbReference type="Pfam" id="PF00970">
    <property type="entry name" value="FAD_binding_6"/>
    <property type="match status" value="1"/>
</dbReference>
<dbReference type="GO" id="GO:0046872">
    <property type="term" value="F:metal ion binding"/>
    <property type="evidence" value="ECO:0007669"/>
    <property type="project" value="UniProtKB-KW"/>
</dbReference>
<keyword evidence="5" id="KW-0274">FAD</keyword>
<organism evidence="12 13">
    <name type="scientific">Halonatronomonas betaini</name>
    <dbReference type="NCBI Taxonomy" id="2778430"/>
    <lineage>
        <taxon>Bacteria</taxon>
        <taxon>Bacillati</taxon>
        <taxon>Bacillota</taxon>
        <taxon>Clostridia</taxon>
        <taxon>Halanaerobiales</taxon>
        <taxon>Halarsenatibacteraceae</taxon>
        <taxon>Halonatronomonas</taxon>
    </lineage>
</organism>
<keyword evidence="1" id="KW-0813">Transport</keyword>
<keyword evidence="6" id="KW-0249">Electron transport</keyword>
<feature type="domain" description="FAD-binding FR-type" evidence="11">
    <location>
        <begin position="6"/>
        <end position="107"/>
    </location>
</feature>
<dbReference type="Gene3D" id="2.10.240.10">
    <property type="entry name" value="Dihydroorotate dehydrogenase, electron transfer subunit"/>
    <property type="match status" value="1"/>
</dbReference>
<dbReference type="GO" id="GO:0050660">
    <property type="term" value="F:flavin adenine dinucleotide binding"/>
    <property type="evidence" value="ECO:0007669"/>
    <property type="project" value="InterPro"/>
</dbReference>
<dbReference type="GO" id="GO:0016491">
    <property type="term" value="F:oxidoreductase activity"/>
    <property type="evidence" value="ECO:0007669"/>
    <property type="project" value="InterPro"/>
</dbReference>
<dbReference type="Pfam" id="PF10418">
    <property type="entry name" value="DHODB_Fe-S_bind"/>
    <property type="match status" value="1"/>
</dbReference>
<dbReference type="PRINTS" id="PR00410">
    <property type="entry name" value="PHEHYDRXLASE"/>
</dbReference>
<dbReference type="EMBL" id="JADPIE010000010">
    <property type="protein sequence ID" value="MBF8438178.1"/>
    <property type="molecule type" value="Genomic_DNA"/>
</dbReference>
<evidence type="ECO:0000256" key="6">
    <source>
        <dbReference type="ARBA" id="ARBA00022982"/>
    </source>
</evidence>
<dbReference type="InterPro" id="IPR017927">
    <property type="entry name" value="FAD-bd_FR_type"/>
</dbReference>
<reference evidence="12" key="1">
    <citation type="submission" date="2020-11" db="EMBL/GenBank/DDBJ databases">
        <title>Halonatronomonas betainensis gen. nov., sp. nov. a novel haloalkaliphilic representative of the family Halanaerobiacae capable of betaine degradation.</title>
        <authorList>
            <person name="Boltyanskaya Y."/>
            <person name="Kevbrin V."/>
            <person name="Detkova E."/>
            <person name="Grouzdev D.S."/>
            <person name="Koziaeva V."/>
            <person name="Zhilina T."/>
        </authorList>
    </citation>
    <scope>NUCLEOTIDE SEQUENCE</scope>
    <source>
        <strain evidence="12">Z-7014</strain>
    </source>
</reference>
<evidence type="ECO:0000256" key="5">
    <source>
        <dbReference type="ARBA" id="ARBA00022827"/>
    </source>
</evidence>
<dbReference type="InterPro" id="IPR001433">
    <property type="entry name" value="OxRdtase_FAD/NAD-bd"/>
</dbReference>
<dbReference type="Proteomes" id="UP000621436">
    <property type="component" value="Unassembled WGS sequence"/>
</dbReference>
<feature type="binding site" evidence="10">
    <location>
        <position position="262"/>
    </location>
    <ligand>
        <name>[2Fe-2S] cluster</name>
        <dbReference type="ChEBI" id="CHEBI:190135"/>
    </ligand>
</feature>
<comment type="cofactor">
    <cofactor evidence="10">
        <name>[2Fe-2S] cluster</name>
        <dbReference type="ChEBI" id="CHEBI:190135"/>
    </cofactor>
    <text evidence="10">Binds 1 [2Fe-2S] cluster per subunit.</text>
</comment>
<dbReference type="InterPro" id="IPR008333">
    <property type="entry name" value="Cbr1-like_FAD-bd_dom"/>
</dbReference>
<evidence type="ECO:0000256" key="9">
    <source>
        <dbReference type="ARBA" id="ARBA00034078"/>
    </source>
</evidence>
<evidence type="ECO:0000259" key="11">
    <source>
        <dbReference type="PROSITE" id="PS51384"/>
    </source>
</evidence>
<evidence type="ECO:0000313" key="13">
    <source>
        <dbReference type="Proteomes" id="UP000621436"/>
    </source>
</evidence>
<evidence type="ECO:0000256" key="1">
    <source>
        <dbReference type="ARBA" id="ARBA00022448"/>
    </source>
</evidence>
<dbReference type="Gene3D" id="2.40.30.10">
    <property type="entry name" value="Translation factors"/>
    <property type="match status" value="1"/>
</dbReference>
<dbReference type="InterPro" id="IPR012165">
    <property type="entry name" value="Cyt_c3_hydrogenase_gsu"/>
</dbReference>
<keyword evidence="3 10" id="KW-0001">2Fe-2S</keyword>
<comment type="caution">
    <text evidence="12">The sequence shown here is derived from an EMBL/GenBank/DDBJ whole genome shotgun (WGS) entry which is preliminary data.</text>
</comment>
<dbReference type="AlphaFoldDB" id="A0A931FA23"/>
<keyword evidence="4 10" id="KW-0479">Metal-binding</keyword>
<accession>A0A931FA23</accession>
<feature type="binding site" evidence="10">
    <location>
        <position position="254"/>
    </location>
    <ligand>
        <name>[2Fe-2S] cluster</name>
        <dbReference type="ChEBI" id="CHEBI:190135"/>
    </ligand>
</feature>
<evidence type="ECO:0000256" key="4">
    <source>
        <dbReference type="ARBA" id="ARBA00022723"/>
    </source>
</evidence>
<dbReference type="PROSITE" id="PS51384">
    <property type="entry name" value="FAD_FR"/>
    <property type="match status" value="1"/>
</dbReference>
<dbReference type="GO" id="GO:0006221">
    <property type="term" value="P:pyrimidine nucleotide biosynthetic process"/>
    <property type="evidence" value="ECO:0007669"/>
    <property type="project" value="InterPro"/>
</dbReference>
<dbReference type="InterPro" id="IPR039261">
    <property type="entry name" value="FNR_nucleotide-bd"/>
</dbReference>
<dbReference type="CDD" id="cd06221">
    <property type="entry name" value="sulfite_reductase_like"/>
    <property type="match status" value="1"/>
</dbReference>
<comment type="cofactor">
    <cofactor evidence="9">
        <name>[2Fe-2S] cluster</name>
        <dbReference type="ChEBI" id="CHEBI:190135"/>
    </cofactor>
</comment>
<dbReference type="SUPFAM" id="SSF52343">
    <property type="entry name" value="Ferredoxin reductase-like, C-terminal NADP-linked domain"/>
    <property type="match status" value="1"/>
</dbReference>
<dbReference type="InterPro" id="IPR037117">
    <property type="entry name" value="Dihydroorotate_DH_ele_sf"/>
</dbReference>
<evidence type="ECO:0000313" key="12">
    <source>
        <dbReference type="EMBL" id="MBF8438178.1"/>
    </source>
</evidence>
<dbReference type="Gene3D" id="3.40.50.80">
    <property type="entry name" value="Nucleotide-binding domain of ferredoxin-NADP reductase (FNR) module"/>
    <property type="match status" value="1"/>
</dbReference>
<dbReference type="InterPro" id="IPR017938">
    <property type="entry name" value="Riboflavin_synthase-like_b-brl"/>
</dbReference>
<keyword evidence="7 10" id="KW-0408">Iron</keyword>
<keyword evidence="8 10" id="KW-0411">Iron-sulfur</keyword>
<proteinExistence type="predicted"/>
<evidence type="ECO:0000256" key="8">
    <source>
        <dbReference type="ARBA" id="ARBA00023014"/>
    </source>
</evidence>
<dbReference type="Pfam" id="PF00175">
    <property type="entry name" value="NAD_binding_1"/>
    <property type="match status" value="1"/>
</dbReference>
<feature type="binding site" evidence="10">
    <location>
        <position position="251"/>
    </location>
    <ligand>
        <name>[2Fe-2S] cluster</name>
        <dbReference type="ChEBI" id="CHEBI:190135"/>
    </ligand>
</feature>
<dbReference type="PANTHER" id="PTHR43513">
    <property type="entry name" value="DIHYDROOROTATE DEHYDROGENASE B (NAD(+)), ELECTRON TRANSFER SUBUNIT"/>
    <property type="match status" value="1"/>
</dbReference>
<dbReference type="GO" id="GO:0051537">
    <property type="term" value="F:2 iron, 2 sulfur cluster binding"/>
    <property type="evidence" value="ECO:0007669"/>
    <property type="project" value="UniProtKB-KW"/>
</dbReference>
<evidence type="ECO:0000256" key="3">
    <source>
        <dbReference type="ARBA" id="ARBA00022714"/>
    </source>
</evidence>
<sequence>MKRDDYLPEEAEIIEVIQETGSNLNIKTFHLKLIGDDPVFDFKPGQFLMLTVHGVGEAPFGLASSPSNRDRIVISVKETGKVTAALHELTVGDKVGLRGPYGNSFPVEEHKSQEIIFISGGIGLAPLRSAIDYVLDPDNRGDYGRVQMLQAFRSPEDMLYDYDQPRWEDAENIDIKYTIDKPCEDWEHCVGFPHKLIEDEIDCIIEGAKYYVCGPPIMIKSVINELLEIGIKPKDIITTLEMRMSCGLGKCGKCNIGHRYVCKDGPVFSYQELLDMPEEF</sequence>
<evidence type="ECO:0000256" key="10">
    <source>
        <dbReference type="PIRSR" id="PIRSR006816-2"/>
    </source>
</evidence>
<dbReference type="InterPro" id="IPR019480">
    <property type="entry name" value="Dihydroorotate_DH_Fe-S-bd"/>
</dbReference>